<evidence type="ECO:0000313" key="4">
    <source>
        <dbReference type="Proteomes" id="UP001595764"/>
    </source>
</evidence>
<protein>
    <submittedName>
        <fullName evidence="3">ABC transporter family substrate-binding protein</fullName>
    </submittedName>
</protein>
<proteinExistence type="predicted"/>
<evidence type="ECO:0000313" key="3">
    <source>
        <dbReference type="EMBL" id="MFC3513373.1"/>
    </source>
</evidence>
<dbReference type="Gene3D" id="3.40.190.10">
    <property type="entry name" value="Periplasmic binding protein-like II"/>
    <property type="match status" value="1"/>
</dbReference>
<feature type="chain" id="PRO_5045297684" evidence="1">
    <location>
        <begin position="21"/>
        <end position="563"/>
    </location>
</feature>
<evidence type="ECO:0000259" key="2">
    <source>
        <dbReference type="Pfam" id="PF00496"/>
    </source>
</evidence>
<dbReference type="Pfam" id="PF00496">
    <property type="entry name" value="SBP_bac_5"/>
    <property type="match status" value="1"/>
</dbReference>
<dbReference type="EMBL" id="JBHRWI010000029">
    <property type="protein sequence ID" value="MFC3513373.1"/>
    <property type="molecule type" value="Genomic_DNA"/>
</dbReference>
<dbReference type="PROSITE" id="PS51257">
    <property type="entry name" value="PROKAR_LIPOPROTEIN"/>
    <property type="match status" value="1"/>
</dbReference>
<comment type="caution">
    <text evidence="3">The sequence shown here is derived from an EMBL/GenBank/DDBJ whole genome shotgun (WGS) entry which is preliminary data.</text>
</comment>
<dbReference type="Proteomes" id="UP001595764">
    <property type="component" value="Unassembled WGS sequence"/>
</dbReference>
<keyword evidence="4" id="KW-1185">Reference proteome</keyword>
<sequence>MRRRMAALVAPVAALGLLLAACGGGSGGGDKGLQDAGTTGVKTADINEQPLDKLKDGGDFKWPIDSMPDNWNYNQVDGTVLDGANMDGAIMPYIFTQNADASVSVNKNYLTSAELVSQDPQVVEYKINPKAKWSNGRQFSWEDFAAQAKVLNGKDPAYQVSGTTGYEDIAKVEKGTDDLDVKVTFGKKFAEWKALFSPFYPKELNADPNTFNKAWAQKALITAGPFKIKDVDNTAKTAVFERDPNWWGDKPKLDTVTFKVVDRPALADAFANGQIDFYNLNNDINAFKRAQSDPNAVVRQSTYPDYTHMTLNGASSSILADKDLRVAVMRGVDTVSISKSILGQMQKDTTPLGNHWFLKGSKSYEDNSGPYKFDQNAAKAELDKLGWKQSGDLRAKDGKQLKLRLVIPTGTPISQQTGQILQSQLKAIGVGIDIVAVPTAEFFKNYVNVGNFDLTLFRWISNSFPIGGSKGIYYFDPKNVNQNYGHIGSDKVNQLIDTAAQELDDTKRAADLNAADKEIWALGHQLPIFQSTGAFAVRKTLGNFGSPGYANTPYDFVKIGFVK</sequence>
<feature type="domain" description="Solute-binding protein family 5" evidence="2">
    <location>
        <begin position="111"/>
        <end position="464"/>
    </location>
</feature>
<name>A0ABV7QM62_9PSEU</name>
<dbReference type="InterPro" id="IPR000914">
    <property type="entry name" value="SBP_5_dom"/>
</dbReference>
<dbReference type="PANTHER" id="PTHR30290">
    <property type="entry name" value="PERIPLASMIC BINDING COMPONENT OF ABC TRANSPORTER"/>
    <property type="match status" value="1"/>
</dbReference>
<dbReference type="Gene3D" id="3.10.105.10">
    <property type="entry name" value="Dipeptide-binding Protein, Domain 3"/>
    <property type="match status" value="1"/>
</dbReference>
<evidence type="ECO:0000256" key="1">
    <source>
        <dbReference type="SAM" id="SignalP"/>
    </source>
</evidence>
<dbReference type="PANTHER" id="PTHR30290:SF65">
    <property type="entry name" value="MONOACYL PHOSPHATIDYLINOSITOL TETRAMANNOSIDE-BINDING PROTEIN LPQW-RELATED"/>
    <property type="match status" value="1"/>
</dbReference>
<reference evidence="4" key="1">
    <citation type="journal article" date="2019" name="Int. J. Syst. Evol. Microbiol.">
        <title>The Global Catalogue of Microorganisms (GCM) 10K type strain sequencing project: providing services to taxonomists for standard genome sequencing and annotation.</title>
        <authorList>
            <consortium name="The Broad Institute Genomics Platform"/>
            <consortium name="The Broad Institute Genome Sequencing Center for Infectious Disease"/>
            <person name="Wu L."/>
            <person name="Ma J."/>
        </authorList>
    </citation>
    <scope>NUCLEOTIDE SEQUENCE [LARGE SCALE GENOMIC DNA]</scope>
    <source>
        <strain evidence="4">CGMCC 4.7682</strain>
    </source>
</reference>
<dbReference type="RefSeq" id="WP_354750567.1">
    <property type="nucleotide sequence ID" value="NZ_JBHMAY010000004.1"/>
</dbReference>
<dbReference type="CDD" id="cd08501">
    <property type="entry name" value="PBP2_Lpqw"/>
    <property type="match status" value="1"/>
</dbReference>
<dbReference type="SUPFAM" id="SSF53850">
    <property type="entry name" value="Periplasmic binding protein-like II"/>
    <property type="match status" value="1"/>
</dbReference>
<gene>
    <name evidence="3" type="ORF">ACFORO_24605</name>
</gene>
<keyword evidence="1" id="KW-0732">Signal</keyword>
<feature type="signal peptide" evidence="1">
    <location>
        <begin position="1"/>
        <end position="20"/>
    </location>
</feature>
<dbReference type="InterPro" id="IPR039424">
    <property type="entry name" value="SBP_5"/>
</dbReference>
<accession>A0ABV7QM62</accession>
<organism evidence="3 4">
    <name type="scientific">Amycolatopsis halotolerans</name>
    <dbReference type="NCBI Taxonomy" id="330083"/>
    <lineage>
        <taxon>Bacteria</taxon>
        <taxon>Bacillati</taxon>
        <taxon>Actinomycetota</taxon>
        <taxon>Actinomycetes</taxon>
        <taxon>Pseudonocardiales</taxon>
        <taxon>Pseudonocardiaceae</taxon>
        <taxon>Amycolatopsis</taxon>
    </lineage>
</organism>
<dbReference type="Gene3D" id="3.90.76.10">
    <property type="entry name" value="Dipeptide-binding Protein, Domain 1"/>
    <property type="match status" value="1"/>
</dbReference>